<evidence type="ECO:0000259" key="1">
    <source>
        <dbReference type="Pfam" id="PF12770"/>
    </source>
</evidence>
<evidence type="ECO:0000313" key="2">
    <source>
        <dbReference type="EMBL" id="MDT0268669.1"/>
    </source>
</evidence>
<dbReference type="InterPro" id="IPR011990">
    <property type="entry name" value="TPR-like_helical_dom_sf"/>
</dbReference>
<dbReference type="PANTHER" id="PTHR19959">
    <property type="entry name" value="KINESIN LIGHT CHAIN"/>
    <property type="match status" value="1"/>
</dbReference>
<dbReference type="Pfam" id="PF12770">
    <property type="entry name" value="CHAT"/>
    <property type="match status" value="1"/>
</dbReference>
<proteinExistence type="predicted"/>
<name>A0ABU2JVV3_9ACTN</name>
<keyword evidence="3" id="KW-1185">Reference proteome</keyword>
<dbReference type="EMBL" id="JAVREO010000012">
    <property type="protein sequence ID" value="MDT0268669.1"/>
    <property type="molecule type" value="Genomic_DNA"/>
</dbReference>
<feature type="domain" description="CHAT" evidence="1">
    <location>
        <begin position="1112"/>
        <end position="1401"/>
    </location>
</feature>
<comment type="caution">
    <text evidence="2">The sequence shown here is derived from an EMBL/GenBank/DDBJ whole genome shotgun (WGS) entry which is preliminary data.</text>
</comment>
<dbReference type="RefSeq" id="WP_311668756.1">
    <property type="nucleotide sequence ID" value="NZ_JAVREO010000012.1"/>
</dbReference>
<dbReference type="Pfam" id="PF13374">
    <property type="entry name" value="TPR_10"/>
    <property type="match status" value="1"/>
</dbReference>
<dbReference type="Gene3D" id="1.25.40.10">
    <property type="entry name" value="Tetratricopeptide repeat domain"/>
    <property type="match status" value="3"/>
</dbReference>
<dbReference type="InterPro" id="IPR024983">
    <property type="entry name" value="CHAT_dom"/>
</dbReference>
<protein>
    <submittedName>
        <fullName evidence="2">CHAT domain-containing protein</fullName>
    </submittedName>
</protein>
<organism evidence="2 3">
    <name type="scientific">Streptomyces chisholmiae</name>
    <dbReference type="NCBI Taxonomy" id="3075540"/>
    <lineage>
        <taxon>Bacteria</taxon>
        <taxon>Bacillati</taxon>
        <taxon>Actinomycetota</taxon>
        <taxon>Actinomycetes</taxon>
        <taxon>Kitasatosporales</taxon>
        <taxon>Streptomycetaceae</taxon>
        <taxon>Streptomyces</taxon>
    </lineage>
</organism>
<dbReference type="PANTHER" id="PTHR19959:SF119">
    <property type="entry name" value="FUNGAL LIPASE-LIKE DOMAIN-CONTAINING PROTEIN"/>
    <property type="match status" value="1"/>
</dbReference>
<reference evidence="3" key="1">
    <citation type="submission" date="2023-07" db="EMBL/GenBank/DDBJ databases">
        <title>30 novel species of actinomycetes from the DSMZ collection.</title>
        <authorList>
            <person name="Nouioui I."/>
        </authorList>
    </citation>
    <scope>NUCLEOTIDE SEQUENCE [LARGE SCALE GENOMIC DNA]</scope>
    <source>
        <strain evidence="3">DSM 44915</strain>
    </source>
</reference>
<gene>
    <name evidence="2" type="ORF">RM844_20495</name>
</gene>
<sequence length="1402" mass="148367">MADRNQLLADLRCRVASARDTGDASALRTADAARVAATLTPVVGPATDLESAVVLGWYHWTRYRPGAADEQEDLVQAVRFLAPVHARHPGAVPDELAEVYAGTERDGVDAEAALEFGVLLTLAYERDNALPVLRRATDLFRIAVAGPLPQPLDRAMALNNLGNCLRMAYESTGEDASLDEAVAVAREAAEATSHPEHPMLLSNLGLALFQLFTRDGDATVLDEATTVGRRAVVATRPGHPQLVRYRTSLGVLRSRWAELYDDAAAGAEAITLFRLAVSATPARDPACGPRLLLLGKALDAQFRRFGDMAHLHEAIAVVQQAVAVSPEGHPAHSEAVGLLAQALARLGSQTDDVGLLRAAVATARTAVGGAEAARRAWSLYRLSWCLQSLAEALPEETAVSAEAVAVGRQAVAADPAETEFRHGLAKGLLGLFQHGGEVGGLLEAADLARSVVAATPRSVPDFARRANNLVFTLFRVHDAIGDNDILWEAISVGRAAVAAMPDRHRDRAPALSFLGMVLIRSFEHTGRTALAEEAIAYHREAVATSGQAPDRVVWLANLGMALASFARNGGSRAPAEEAVTILREALGGMPEGHHDRATALNNLAHALLGLSSHVAEPLVVLRDAVRIARAAVAATPSRHPHRTLHLNGLNLVLQILASHTGDSALVRAAVAAGREACVVAPRRHAHRAMFLGNLASALQMSFARAGRNEDITEAIEACREGLATLPRDHPFRVRLHQQLAQVTLTRALWGHDAALLEEATEACRVCVAAVGNDGAPSLVAQSLLVKALLLNAVRKDDGAPLHEAVTHTRALVSRTEPGLPAHADALHQHGSVLFLLYEWTGEPGLLVEALSVARSMVGDGLAEPELRIWAHGLLAAEAESVEAVSSAEAIVSLLPQIGRGALDLGDRGQVLGDLGALAPVVASAALSAGRPAQAVELLEGSRGVLTAESVAAVGADLDRLRAVDPGLAATFLDLRNRRAALDWPLPTSRDSPVTPEARAVARSEAQTAWQALLRRIRAQDGCADFLMPPRAAGLTSTAAEGPVVYVYAAPRRCDALVLTGDPDHPVSVVPLHDLRDSDVVRQVKALAAAVDRSVDPYVDPMARRAAQAELLEVLAWLWDTVAEPVLAALGRRTPPAAGQPWPRLWWCPVGNLAYLPLHAAGHHRDLADGSAHRAAPRTVLDRVVSSYTATARGLARARAVDQQDRPDIRTAVIAVPDAPGVATLPNAAAEAALLAGLVPGATVLSEPTRASVLAALPDHPIVHLACHHEPARIDPWQGQLVLPDHQHDPLTVADIAALRLNGGLAYLSACSTTLTRFADEALHLTGAFQLSGYPHVVGTLWPVGDRPAQQLAADFYGRLTQGGRVAPDPTHAATALHHAVRALRAKFPLTPTTWVAHTHTGA</sequence>
<accession>A0ABU2JVV3</accession>
<dbReference type="Proteomes" id="UP001183410">
    <property type="component" value="Unassembled WGS sequence"/>
</dbReference>
<evidence type="ECO:0000313" key="3">
    <source>
        <dbReference type="Proteomes" id="UP001183410"/>
    </source>
</evidence>
<dbReference type="SUPFAM" id="SSF48452">
    <property type="entry name" value="TPR-like"/>
    <property type="match status" value="2"/>
</dbReference>